<dbReference type="RefSeq" id="WP_160552559.1">
    <property type="nucleotide sequence ID" value="NZ_CP047650.1"/>
</dbReference>
<dbReference type="SUPFAM" id="SSF52266">
    <property type="entry name" value="SGNH hydrolase"/>
    <property type="match status" value="1"/>
</dbReference>
<gene>
    <name evidence="9" type="ORF">GT347_13545</name>
</gene>
<protein>
    <submittedName>
        <fullName evidence="9">Cell division protein FtsQ</fullName>
    </submittedName>
</protein>
<dbReference type="GO" id="GO:0042597">
    <property type="term" value="C:periplasmic space"/>
    <property type="evidence" value="ECO:0007669"/>
    <property type="project" value="UniProtKB-SubCell"/>
</dbReference>
<evidence type="ECO:0000256" key="5">
    <source>
        <dbReference type="ARBA" id="ARBA00022764"/>
    </source>
</evidence>
<dbReference type="Proteomes" id="UP000464787">
    <property type="component" value="Chromosome"/>
</dbReference>
<keyword evidence="9" id="KW-0132">Cell division</keyword>
<evidence type="ECO:0000313" key="10">
    <source>
        <dbReference type="Proteomes" id="UP000464787"/>
    </source>
</evidence>
<comment type="pathway">
    <text evidence="2">Glycan biosynthesis; alginate biosynthesis.</text>
</comment>
<keyword evidence="6" id="KW-0016">Alginate biosynthesis</keyword>
<keyword evidence="7" id="KW-0472">Membrane</keyword>
<dbReference type="GO" id="GO:0042121">
    <property type="term" value="P:alginic acid biosynthetic process"/>
    <property type="evidence" value="ECO:0007669"/>
    <property type="project" value="UniProtKB-UniPathway"/>
</dbReference>
<accession>A0A857J797</accession>
<evidence type="ECO:0000256" key="7">
    <source>
        <dbReference type="SAM" id="Phobius"/>
    </source>
</evidence>
<comment type="subcellular location">
    <subcellularLocation>
        <location evidence="1">Periplasm</location>
    </subcellularLocation>
</comment>
<feature type="domain" description="AlgX/AlgJ SGNH hydrolase-like" evidence="8">
    <location>
        <begin position="103"/>
        <end position="373"/>
    </location>
</feature>
<reference evidence="9 10" key="1">
    <citation type="submission" date="2020-01" db="EMBL/GenBank/DDBJ databases">
        <title>Genome sequencing of strain KACC 21265.</title>
        <authorList>
            <person name="Heo J."/>
            <person name="Kim S.-J."/>
            <person name="Kim J.-S."/>
            <person name="Hong S.-B."/>
            <person name="Kwon S.-W."/>
        </authorList>
    </citation>
    <scope>NUCLEOTIDE SEQUENCE [LARGE SCALE GENOMIC DNA]</scope>
    <source>
        <strain evidence="9 10">KACC 21265</strain>
    </source>
</reference>
<keyword evidence="5" id="KW-0574">Periplasm</keyword>
<dbReference type="InterPro" id="IPR031811">
    <property type="entry name" value="ALGX/ALGJ_SGNH-like"/>
</dbReference>
<evidence type="ECO:0000256" key="4">
    <source>
        <dbReference type="ARBA" id="ARBA00022729"/>
    </source>
</evidence>
<evidence type="ECO:0000259" key="8">
    <source>
        <dbReference type="Pfam" id="PF16822"/>
    </source>
</evidence>
<organism evidence="9 10">
    <name type="scientific">Xylophilus rhododendri</name>
    <dbReference type="NCBI Taxonomy" id="2697032"/>
    <lineage>
        <taxon>Bacteria</taxon>
        <taxon>Pseudomonadati</taxon>
        <taxon>Pseudomonadota</taxon>
        <taxon>Betaproteobacteria</taxon>
        <taxon>Burkholderiales</taxon>
        <taxon>Xylophilus</taxon>
    </lineage>
</organism>
<dbReference type="Pfam" id="PF16822">
    <property type="entry name" value="ALGX"/>
    <property type="match status" value="1"/>
</dbReference>
<dbReference type="KEGG" id="xyk:GT347_13545"/>
<keyword evidence="7" id="KW-0812">Transmembrane</keyword>
<name>A0A857J797_9BURK</name>
<proteinExistence type="predicted"/>
<keyword evidence="3" id="KW-0808">Transferase</keyword>
<evidence type="ECO:0000256" key="6">
    <source>
        <dbReference type="ARBA" id="ARBA00022841"/>
    </source>
</evidence>
<evidence type="ECO:0000256" key="2">
    <source>
        <dbReference type="ARBA" id="ARBA00005182"/>
    </source>
</evidence>
<keyword evidence="9" id="KW-0131">Cell cycle</keyword>
<feature type="transmembrane region" description="Helical" evidence="7">
    <location>
        <begin position="21"/>
        <end position="45"/>
    </location>
</feature>
<dbReference type="AlphaFoldDB" id="A0A857J797"/>
<dbReference type="GO" id="GO:0016740">
    <property type="term" value="F:transferase activity"/>
    <property type="evidence" value="ECO:0007669"/>
    <property type="project" value="UniProtKB-KW"/>
</dbReference>
<dbReference type="EMBL" id="CP047650">
    <property type="protein sequence ID" value="QHI98921.1"/>
    <property type="molecule type" value="Genomic_DNA"/>
</dbReference>
<evidence type="ECO:0000256" key="1">
    <source>
        <dbReference type="ARBA" id="ARBA00004418"/>
    </source>
</evidence>
<dbReference type="UniPathway" id="UPA00286"/>
<keyword evidence="7" id="KW-1133">Transmembrane helix</keyword>
<evidence type="ECO:0000256" key="3">
    <source>
        <dbReference type="ARBA" id="ARBA00022679"/>
    </source>
</evidence>
<keyword evidence="4" id="KW-0732">Signal</keyword>
<evidence type="ECO:0000313" key="9">
    <source>
        <dbReference type="EMBL" id="QHI98921.1"/>
    </source>
</evidence>
<dbReference type="GO" id="GO:0051301">
    <property type="term" value="P:cell division"/>
    <property type="evidence" value="ECO:0007669"/>
    <property type="project" value="UniProtKB-KW"/>
</dbReference>
<keyword evidence="10" id="KW-1185">Reference proteome</keyword>
<sequence>MPAPSAANAAPPIEAPRARSLAARVSGAVLLLFMAGGLASTLLAVQQEKLDLAPHPLNRTNFLDGASMRDMAAALANAPLARIAADSERQFSWIATGDLGPQVRQGCDGWLFLAEELMPQPDADRHLRERARAVAAIQEQLRARGIRLVVAVVPDKSRVESARLCTLGRSAAIDNRIRVWTAQMAAAGVPLIDTTAALQGLLTRGEDPFLRTDTHWTENGADAAAHAVADAVRGLGMELEPHQDYDIQRDAPARRPGDLVRLAGLDGLPQALQPAAEDAVSSRFTPRPAAAAAPAASAEADLFGDAALPQVALIGTSFSRTSHFAEFLAAALQTPVGNFARDGGNFWGSAGAYFASDAFKQTPPKLIVWELPERVLQLPVGQERWSLP</sequence>